<dbReference type="EMBL" id="JAATJU010021469">
    <property type="protein sequence ID" value="KAH0513628.1"/>
    <property type="molecule type" value="Genomic_DNA"/>
</dbReference>
<sequence length="137" mass="14594">EPRRLLLPFSPSQHLPGDTARRAPPPAEAASRSATLRPPQAPGSASARPSNPGFELGRCPRSVRAAGDSIYWAGTARAALCAVTRAHCPNPTHRPSAERRIAARAGSRAQIALRGPDFSRGFRPLVPTPREFSNSPC</sequence>
<accession>A0A8J6GMW7</accession>
<proteinExistence type="predicted"/>
<reference evidence="2" key="1">
    <citation type="submission" date="2020-03" db="EMBL/GenBank/DDBJ databases">
        <title>Studies in the Genomics of Life Span.</title>
        <authorList>
            <person name="Glass D."/>
        </authorList>
    </citation>
    <scope>NUCLEOTIDE SEQUENCE</scope>
    <source>
        <strain evidence="2">LTLLF</strain>
        <tissue evidence="2">Muscle</tissue>
    </source>
</reference>
<dbReference type="AlphaFoldDB" id="A0A8J6GMW7"/>
<name>A0A8J6GMW7_MICOH</name>
<organism evidence="2 3">
    <name type="scientific">Microtus ochrogaster</name>
    <name type="common">Prairie vole</name>
    <dbReference type="NCBI Taxonomy" id="79684"/>
    <lineage>
        <taxon>Eukaryota</taxon>
        <taxon>Metazoa</taxon>
        <taxon>Chordata</taxon>
        <taxon>Craniata</taxon>
        <taxon>Vertebrata</taxon>
        <taxon>Euteleostomi</taxon>
        <taxon>Mammalia</taxon>
        <taxon>Eutheria</taxon>
        <taxon>Euarchontoglires</taxon>
        <taxon>Glires</taxon>
        <taxon>Rodentia</taxon>
        <taxon>Myomorpha</taxon>
        <taxon>Muroidea</taxon>
        <taxon>Cricetidae</taxon>
        <taxon>Arvicolinae</taxon>
        <taxon>Microtus</taxon>
    </lineage>
</organism>
<protein>
    <submittedName>
        <fullName evidence="2">Uncharacterized protein</fullName>
    </submittedName>
</protein>
<evidence type="ECO:0000313" key="3">
    <source>
        <dbReference type="Proteomes" id="UP000710432"/>
    </source>
</evidence>
<evidence type="ECO:0000313" key="2">
    <source>
        <dbReference type="EMBL" id="KAH0513628.1"/>
    </source>
</evidence>
<feature type="non-terminal residue" evidence="2">
    <location>
        <position position="1"/>
    </location>
</feature>
<feature type="region of interest" description="Disordered" evidence="1">
    <location>
        <begin position="115"/>
        <end position="137"/>
    </location>
</feature>
<comment type="caution">
    <text evidence="2">The sequence shown here is derived from an EMBL/GenBank/DDBJ whole genome shotgun (WGS) entry which is preliminary data.</text>
</comment>
<gene>
    <name evidence="2" type="ORF">LTLLF_139575</name>
</gene>
<dbReference type="Proteomes" id="UP000710432">
    <property type="component" value="Unassembled WGS sequence"/>
</dbReference>
<evidence type="ECO:0000256" key="1">
    <source>
        <dbReference type="SAM" id="MobiDB-lite"/>
    </source>
</evidence>
<feature type="region of interest" description="Disordered" evidence="1">
    <location>
        <begin position="1"/>
        <end position="59"/>
    </location>
</feature>